<evidence type="ECO:0000313" key="1">
    <source>
        <dbReference type="EMBL" id="GGH10329.1"/>
    </source>
</evidence>
<gene>
    <name evidence="1" type="ORF">GCM10011577_39100</name>
</gene>
<keyword evidence="2" id="KW-1185">Reference proteome</keyword>
<accession>A0ABQ1Y2I1</accession>
<dbReference type="Gene3D" id="3.40.50.300">
    <property type="entry name" value="P-loop containing nucleotide triphosphate hydrolases"/>
    <property type="match status" value="1"/>
</dbReference>
<reference evidence="2" key="1">
    <citation type="journal article" date="2019" name="Int. J. Syst. Evol. Microbiol.">
        <title>The Global Catalogue of Microorganisms (GCM) 10K type strain sequencing project: providing services to taxonomists for standard genome sequencing and annotation.</title>
        <authorList>
            <consortium name="The Broad Institute Genomics Platform"/>
            <consortium name="The Broad Institute Genome Sequencing Center for Infectious Disease"/>
            <person name="Wu L."/>
            <person name="Ma J."/>
        </authorList>
    </citation>
    <scope>NUCLEOTIDE SEQUENCE [LARGE SCALE GENOMIC DNA]</scope>
    <source>
        <strain evidence="2">CGMCC 1.1927</strain>
    </source>
</reference>
<proteinExistence type="predicted"/>
<evidence type="ECO:0008006" key="3">
    <source>
        <dbReference type="Google" id="ProtNLM"/>
    </source>
</evidence>
<dbReference type="EMBL" id="BMKU01000019">
    <property type="protein sequence ID" value="GGH10329.1"/>
    <property type="molecule type" value="Genomic_DNA"/>
</dbReference>
<protein>
    <recommendedName>
        <fullName evidence="3">ATP-binding protein</fullName>
    </recommendedName>
</protein>
<sequence>MSRTVVILCGPPGAGKTTAARQSGLTVFDRDDPHWQGEKHFTDELLKLAADPHAQAVVIRSGATSYARARAAELVKATHVMLVMADKHELVARIKRRGRPDAVRTIAGVDTWFQRFERQDRVKDFTGWAAIQEPDLGVSSEDW</sequence>
<evidence type="ECO:0000313" key="2">
    <source>
        <dbReference type="Proteomes" id="UP000596938"/>
    </source>
</evidence>
<dbReference type="Proteomes" id="UP000596938">
    <property type="component" value="Unassembled WGS sequence"/>
</dbReference>
<dbReference type="InterPro" id="IPR027417">
    <property type="entry name" value="P-loop_NTPase"/>
</dbReference>
<organism evidence="1 2">
    <name type="scientific">Pseudarthrobacter polychromogenes</name>
    <dbReference type="NCBI Taxonomy" id="1676"/>
    <lineage>
        <taxon>Bacteria</taxon>
        <taxon>Bacillati</taxon>
        <taxon>Actinomycetota</taxon>
        <taxon>Actinomycetes</taxon>
        <taxon>Micrococcales</taxon>
        <taxon>Micrococcaceae</taxon>
        <taxon>Pseudarthrobacter</taxon>
    </lineage>
</organism>
<dbReference type="SUPFAM" id="SSF52540">
    <property type="entry name" value="P-loop containing nucleoside triphosphate hydrolases"/>
    <property type="match status" value="1"/>
</dbReference>
<dbReference type="RefSeq" id="WP_188813786.1">
    <property type="nucleotide sequence ID" value="NZ_BAAAWV010000001.1"/>
</dbReference>
<name>A0ABQ1Y2I1_9MICC</name>
<comment type="caution">
    <text evidence="1">The sequence shown here is derived from an EMBL/GenBank/DDBJ whole genome shotgun (WGS) entry which is preliminary data.</text>
</comment>